<gene>
    <name evidence="5" type="ORF">B9T62_26120</name>
</gene>
<keyword evidence="1" id="KW-0805">Transcription regulation</keyword>
<name>A0A2Z2KDB9_9BACL</name>
<evidence type="ECO:0000313" key="6">
    <source>
        <dbReference type="Proteomes" id="UP000249890"/>
    </source>
</evidence>
<dbReference type="KEGG" id="pdh:B9T62_26120"/>
<dbReference type="RefSeq" id="WP_087917939.1">
    <property type="nucleotide sequence ID" value="NZ_CP021780.1"/>
</dbReference>
<dbReference type="PANTHER" id="PTHR38445">
    <property type="entry name" value="HTH-TYPE TRANSCRIPTIONAL REPRESSOR YTRA"/>
    <property type="match status" value="1"/>
</dbReference>
<feature type="domain" description="HTH gntR-type" evidence="4">
    <location>
        <begin position="18"/>
        <end position="86"/>
    </location>
</feature>
<sequence>MDQTFDLLPQQFQINPSLPIYEQFVAAIRVRVVSGIIPPGVRLPSVRELASARGVNPTTAARTYQELERMGLIVTYRGQGTFVTQEEDIIMEARKEIIRDAVSQLQEVARSLGLTAEQMLQLAEEEQG</sequence>
<protein>
    <submittedName>
        <fullName evidence="5">GntR family transcriptional regulator</fullName>
    </submittedName>
</protein>
<dbReference type="Proteomes" id="UP000249890">
    <property type="component" value="Chromosome"/>
</dbReference>
<evidence type="ECO:0000313" key="5">
    <source>
        <dbReference type="EMBL" id="ASA23954.1"/>
    </source>
</evidence>
<evidence type="ECO:0000256" key="3">
    <source>
        <dbReference type="ARBA" id="ARBA00023163"/>
    </source>
</evidence>
<dbReference type="GO" id="GO:0003677">
    <property type="term" value="F:DNA binding"/>
    <property type="evidence" value="ECO:0007669"/>
    <property type="project" value="UniProtKB-KW"/>
</dbReference>
<keyword evidence="3" id="KW-0804">Transcription</keyword>
<dbReference type="OrthoDB" id="362473at2"/>
<dbReference type="Gene3D" id="1.10.10.10">
    <property type="entry name" value="Winged helix-like DNA-binding domain superfamily/Winged helix DNA-binding domain"/>
    <property type="match status" value="1"/>
</dbReference>
<evidence type="ECO:0000259" key="4">
    <source>
        <dbReference type="PROSITE" id="PS50949"/>
    </source>
</evidence>
<dbReference type="CDD" id="cd07377">
    <property type="entry name" value="WHTH_GntR"/>
    <property type="match status" value="1"/>
</dbReference>
<accession>A0A2Z2KDB9</accession>
<dbReference type="PROSITE" id="PS50949">
    <property type="entry name" value="HTH_GNTR"/>
    <property type="match status" value="1"/>
</dbReference>
<dbReference type="SUPFAM" id="SSF46785">
    <property type="entry name" value="Winged helix' DNA-binding domain"/>
    <property type="match status" value="1"/>
</dbReference>
<dbReference type="PANTHER" id="PTHR38445:SF9">
    <property type="entry name" value="HTH-TYPE TRANSCRIPTIONAL REPRESSOR YTRA"/>
    <property type="match status" value="1"/>
</dbReference>
<dbReference type="GO" id="GO:0003700">
    <property type="term" value="F:DNA-binding transcription factor activity"/>
    <property type="evidence" value="ECO:0007669"/>
    <property type="project" value="InterPro"/>
</dbReference>
<organism evidence="5 6">
    <name type="scientific">Paenibacillus donghaensis</name>
    <dbReference type="NCBI Taxonomy" id="414771"/>
    <lineage>
        <taxon>Bacteria</taxon>
        <taxon>Bacillati</taxon>
        <taxon>Bacillota</taxon>
        <taxon>Bacilli</taxon>
        <taxon>Bacillales</taxon>
        <taxon>Paenibacillaceae</taxon>
        <taxon>Paenibacillus</taxon>
    </lineage>
</organism>
<proteinExistence type="predicted"/>
<dbReference type="InterPro" id="IPR036390">
    <property type="entry name" value="WH_DNA-bd_sf"/>
</dbReference>
<dbReference type="InterPro" id="IPR000524">
    <property type="entry name" value="Tscrpt_reg_HTH_GntR"/>
</dbReference>
<dbReference type="SMART" id="SM00345">
    <property type="entry name" value="HTH_GNTR"/>
    <property type="match status" value="1"/>
</dbReference>
<dbReference type="AlphaFoldDB" id="A0A2Z2KDB9"/>
<reference evidence="5 6" key="1">
    <citation type="submission" date="2017-06" db="EMBL/GenBank/DDBJ databases">
        <title>Complete genome sequence of Paenibacillus donghaensis KCTC 13049T isolated from East Sea sediment, South Korea.</title>
        <authorList>
            <person name="Jung B.K."/>
            <person name="Hong S.-J."/>
            <person name="Shin J.-H."/>
        </authorList>
    </citation>
    <scope>NUCLEOTIDE SEQUENCE [LARGE SCALE GENOMIC DNA]</scope>
    <source>
        <strain evidence="5 6">KCTC 13049</strain>
    </source>
</reference>
<evidence type="ECO:0000256" key="1">
    <source>
        <dbReference type="ARBA" id="ARBA00023015"/>
    </source>
</evidence>
<dbReference type="EMBL" id="CP021780">
    <property type="protein sequence ID" value="ASA23954.1"/>
    <property type="molecule type" value="Genomic_DNA"/>
</dbReference>
<keyword evidence="6" id="KW-1185">Reference proteome</keyword>
<dbReference type="Pfam" id="PF00392">
    <property type="entry name" value="GntR"/>
    <property type="match status" value="1"/>
</dbReference>
<evidence type="ECO:0000256" key="2">
    <source>
        <dbReference type="ARBA" id="ARBA00023125"/>
    </source>
</evidence>
<keyword evidence="2" id="KW-0238">DNA-binding</keyword>
<dbReference type="InterPro" id="IPR036388">
    <property type="entry name" value="WH-like_DNA-bd_sf"/>
</dbReference>